<protein>
    <submittedName>
        <fullName evidence="1">Uncharacterized protein</fullName>
    </submittedName>
</protein>
<evidence type="ECO:0000313" key="1">
    <source>
        <dbReference type="EMBL" id="KAK7055885.1"/>
    </source>
</evidence>
<reference evidence="1 2" key="1">
    <citation type="journal article" date="2024" name="J Genomics">
        <title>Draft genome sequencing and assembly of Favolaschia claudopus CIRM-BRFM 2984 isolated from oak limbs.</title>
        <authorList>
            <person name="Navarro D."/>
            <person name="Drula E."/>
            <person name="Chaduli D."/>
            <person name="Cazenave R."/>
            <person name="Ahrendt S."/>
            <person name="Wang J."/>
            <person name="Lipzen A."/>
            <person name="Daum C."/>
            <person name="Barry K."/>
            <person name="Grigoriev I.V."/>
            <person name="Favel A."/>
            <person name="Rosso M.N."/>
            <person name="Martin F."/>
        </authorList>
    </citation>
    <scope>NUCLEOTIDE SEQUENCE [LARGE SCALE GENOMIC DNA]</scope>
    <source>
        <strain evidence="1 2">CIRM-BRFM 2984</strain>
    </source>
</reference>
<dbReference type="AlphaFoldDB" id="A0AAW0DX10"/>
<organism evidence="1 2">
    <name type="scientific">Favolaschia claudopus</name>
    <dbReference type="NCBI Taxonomy" id="2862362"/>
    <lineage>
        <taxon>Eukaryota</taxon>
        <taxon>Fungi</taxon>
        <taxon>Dikarya</taxon>
        <taxon>Basidiomycota</taxon>
        <taxon>Agaricomycotina</taxon>
        <taxon>Agaricomycetes</taxon>
        <taxon>Agaricomycetidae</taxon>
        <taxon>Agaricales</taxon>
        <taxon>Marasmiineae</taxon>
        <taxon>Mycenaceae</taxon>
        <taxon>Favolaschia</taxon>
    </lineage>
</organism>
<proteinExistence type="predicted"/>
<evidence type="ECO:0000313" key="2">
    <source>
        <dbReference type="Proteomes" id="UP001362999"/>
    </source>
</evidence>
<accession>A0AAW0DX10</accession>
<dbReference type="EMBL" id="JAWWNJ010000005">
    <property type="protein sequence ID" value="KAK7055885.1"/>
    <property type="molecule type" value="Genomic_DNA"/>
</dbReference>
<name>A0AAW0DX10_9AGAR</name>
<dbReference type="Proteomes" id="UP001362999">
    <property type="component" value="Unassembled WGS sequence"/>
</dbReference>
<keyword evidence="2" id="KW-1185">Reference proteome</keyword>
<gene>
    <name evidence="1" type="ORF">R3P38DRAFT_3170544</name>
</gene>
<comment type="caution">
    <text evidence="1">The sequence shown here is derived from an EMBL/GenBank/DDBJ whole genome shotgun (WGS) entry which is preliminary data.</text>
</comment>
<sequence>MTRLHPKANLEDKSRSCGLDFLALDVQAAASPIFTDHRHPESSSRIQLISRSYGAKFVHSNLPGHRCPLVHVLSLAIVLDIDQRLSRAGPPLAAQLLTHPALQF</sequence>